<feature type="coiled-coil region" evidence="1">
    <location>
        <begin position="456"/>
        <end position="483"/>
    </location>
</feature>
<dbReference type="STRING" id="1533.SAMN05443638_1197"/>
<dbReference type="Proteomes" id="UP000184035">
    <property type="component" value="Unassembled WGS sequence"/>
</dbReference>
<dbReference type="RefSeq" id="WP_072896673.1">
    <property type="nucleotide sequence ID" value="NZ_FQVM01000019.1"/>
</dbReference>
<evidence type="ECO:0000313" key="4">
    <source>
        <dbReference type="EMBL" id="SHE93782.1"/>
    </source>
</evidence>
<keyword evidence="1" id="KW-0175">Coiled coil</keyword>
<sequence>MIFAIYSRKSIFTGKGESIENQIELCKDYANKNFKGNKEFLIYEDEGFSGGNTNRPNFKKLLQDAKSQKFNVLICYRLDRISRNVADFSNTLELLQNNSIDFISIKEQFDTSTPMGRAMIYISSVFAQLERETIAERVRDNMIELAKTGRWLGGQTPFGFKSKKITYLDEELKERSLMTLYPIDDELKVVKLIYSKYEELQSISQVVKYLNFINIKGKKGGNLTTSQSKRILSNPIYVKSSSDTNKYLRSIGINVFGEGNGNGYLTYNKTKNLIIDRNITEWIAAVSNHKGIIDSTRWINIQKILEKNKSKKIQGRIGTGKNNSSLFTGLLKCGYCNSNMIIKQGHKSKKDSSIRYDYYVCSKKDSSLGIKCKNSNVRVDKLDRLLINNLIVYDKNLLINSLSEIIKGTEEINLNKNEILNIQKEIKDKEVAISNLVKKLSLTSNNDICRYLFKEIDTLNINIKTLKKELNKLNENKNIINISRENLSLVLKSIYNLNKNIDFLDNINEKRLLIKTLVNNVIWYGENNKAVINLFKIKK</sequence>
<protein>
    <submittedName>
        <fullName evidence="4">Site-specific DNA recombinase</fullName>
    </submittedName>
</protein>
<dbReference type="InterPro" id="IPR050639">
    <property type="entry name" value="SSR_resolvase"/>
</dbReference>
<dbReference type="PROSITE" id="PS51737">
    <property type="entry name" value="RECOMBINASE_DNA_BIND"/>
    <property type="match status" value="1"/>
</dbReference>
<dbReference type="Pfam" id="PF07508">
    <property type="entry name" value="Recombinase"/>
    <property type="match status" value="1"/>
</dbReference>
<dbReference type="AlphaFoldDB" id="A0A1M4XKQ3"/>
<dbReference type="InterPro" id="IPR038109">
    <property type="entry name" value="DNA_bind_recomb_sf"/>
</dbReference>
<name>A0A1M4XKQ3_9CLOT</name>
<feature type="domain" description="Resolvase/invertase-type recombinase catalytic" evidence="2">
    <location>
        <begin position="2"/>
        <end position="149"/>
    </location>
</feature>
<feature type="domain" description="Recombinase" evidence="3">
    <location>
        <begin position="157"/>
        <end position="311"/>
    </location>
</feature>
<dbReference type="EMBL" id="FQVM01000019">
    <property type="protein sequence ID" value="SHE93782.1"/>
    <property type="molecule type" value="Genomic_DNA"/>
</dbReference>
<evidence type="ECO:0000256" key="1">
    <source>
        <dbReference type="SAM" id="Coils"/>
    </source>
</evidence>
<accession>A0A1M4XKQ3</accession>
<dbReference type="Pfam" id="PF00239">
    <property type="entry name" value="Resolvase"/>
    <property type="match status" value="1"/>
</dbReference>
<dbReference type="PROSITE" id="PS51736">
    <property type="entry name" value="RECOMBINASES_3"/>
    <property type="match status" value="1"/>
</dbReference>
<dbReference type="SUPFAM" id="SSF53041">
    <property type="entry name" value="Resolvase-like"/>
    <property type="match status" value="1"/>
</dbReference>
<keyword evidence="5" id="KW-1185">Reference proteome</keyword>
<dbReference type="OrthoDB" id="9781670at2"/>
<proteinExistence type="predicted"/>
<organism evidence="4 5">
    <name type="scientific">Clostridium fallax</name>
    <dbReference type="NCBI Taxonomy" id="1533"/>
    <lineage>
        <taxon>Bacteria</taxon>
        <taxon>Bacillati</taxon>
        <taxon>Bacillota</taxon>
        <taxon>Clostridia</taxon>
        <taxon>Eubacteriales</taxon>
        <taxon>Clostridiaceae</taxon>
        <taxon>Clostridium</taxon>
    </lineage>
</organism>
<dbReference type="InterPro" id="IPR036162">
    <property type="entry name" value="Resolvase-like_N_sf"/>
</dbReference>
<dbReference type="PANTHER" id="PTHR30461">
    <property type="entry name" value="DNA-INVERTASE FROM LAMBDOID PROPHAGE"/>
    <property type="match status" value="1"/>
</dbReference>
<evidence type="ECO:0000259" key="2">
    <source>
        <dbReference type="PROSITE" id="PS51736"/>
    </source>
</evidence>
<dbReference type="Gene3D" id="3.90.1750.20">
    <property type="entry name" value="Putative Large Serine Recombinase, Chain B, Domain 2"/>
    <property type="match status" value="1"/>
</dbReference>
<dbReference type="InterPro" id="IPR025827">
    <property type="entry name" value="Zn_ribbon_recom_dom"/>
</dbReference>
<dbReference type="InterPro" id="IPR011109">
    <property type="entry name" value="DNA_bind_recombinase_dom"/>
</dbReference>
<dbReference type="Pfam" id="PF13408">
    <property type="entry name" value="Zn_ribbon_recom"/>
    <property type="match status" value="1"/>
</dbReference>
<dbReference type="SMART" id="SM00857">
    <property type="entry name" value="Resolvase"/>
    <property type="match status" value="1"/>
</dbReference>
<reference evidence="4 5" key="1">
    <citation type="submission" date="2016-11" db="EMBL/GenBank/DDBJ databases">
        <authorList>
            <person name="Jaros S."/>
            <person name="Januszkiewicz K."/>
            <person name="Wedrychowicz H."/>
        </authorList>
    </citation>
    <scope>NUCLEOTIDE SEQUENCE [LARGE SCALE GENOMIC DNA]</scope>
    <source>
        <strain evidence="4 5">DSM 2631</strain>
    </source>
</reference>
<dbReference type="GO" id="GO:0003677">
    <property type="term" value="F:DNA binding"/>
    <property type="evidence" value="ECO:0007669"/>
    <property type="project" value="InterPro"/>
</dbReference>
<dbReference type="GO" id="GO:0000150">
    <property type="term" value="F:DNA strand exchange activity"/>
    <property type="evidence" value="ECO:0007669"/>
    <property type="project" value="InterPro"/>
</dbReference>
<evidence type="ECO:0000313" key="5">
    <source>
        <dbReference type="Proteomes" id="UP000184035"/>
    </source>
</evidence>
<dbReference type="InterPro" id="IPR006119">
    <property type="entry name" value="Resolv_N"/>
</dbReference>
<evidence type="ECO:0000259" key="3">
    <source>
        <dbReference type="PROSITE" id="PS51737"/>
    </source>
</evidence>
<dbReference type="CDD" id="cd03768">
    <property type="entry name" value="SR_ResInv"/>
    <property type="match status" value="1"/>
</dbReference>
<dbReference type="PANTHER" id="PTHR30461:SF23">
    <property type="entry name" value="DNA RECOMBINASE-RELATED"/>
    <property type="match status" value="1"/>
</dbReference>
<gene>
    <name evidence="4" type="ORF">SAMN05443638_1197</name>
</gene>
<dbReference type="Gene3D" id="3.40.50.1390">
    <property type="entry name" value="Resolvase, N-terminal catalytic domain"/>
    <property type="match status" value="1"/>
</dbReference>